<evidence type="ECO:0000256" key="5">
    <source>
        <dbReference type="ARBA" id="ARBA00022771"/>
    </source>
</evidence>
<name>A0AAD7UDM6_9STRA</name>
<evidence type="ECO:0000256" key="4">
    <source>
        <dbReference type="ARBA" id="ARBA00022723"/>
    </source>
</evidence>
<protein>
    <recommendedName>
        <fullName evidence="10">RING-CH-type domain-containing protein</fullName>
    </recommendedName>
</protein>
<keyword evidence="7" id="KW-0862">Zinc</keyword>
<keyword evidence="5" id="KW-0863">Zinc-finger</keyword>
<dbReference type="PROSITE" id="PS51292">
    <property type="entry name" value="ZF_RING_CH"/>
    <property type="match status" value="1"/>
</dbReference>
<sequence length="94" mass="10276">MEGEASDVEASPYCRVCYEGGGDLIRPCRCSGSMAWIHEKCLRAQLEAQPNEACTVCKTPWHPWRQTFGALYGVALTAATLWALRPLLACISAS</sequence>
<feature type="domain" description="RING-CH-type" evidence="10">
    <location>
        <begin position="6"/>
        <end position="64"/>
    </location>
</feature>
<keyword evidence="9" id="KW-0472">Membrane</keyword>
<dbReference type="Pfam" id="PF12906">
    <property type="entry name" value="RINGv"/>
    <property type="match status" value="1"/>
</dbReference>
<keyword evidence="2" id="KW-0808">Transferase</keyword>
<evidence type="ECO:0000259" key="10">
    <source>
        <dbReference type="PROSITE" id="PS51292"/>
    </source>
</evidence>
<proteinExistence type="predicted"/>
<dbReference type="GO" id="GO:0016020">
    <property type="term" value="C:membrane"/>
    <property type="evidence" value="ECO:0007669"/>
    <property type="project" value="UniProtKB-SubCell"/>
</dbReference>
<dbReference type="AlphaFoldDB" id="A0AAD7UDM6"/>
<evidence type="ECO:0000256" key="3">
    <source>
        <dbReference type="ARBA" id="ARBA00022692"/>
    </source>
</evidence>
<keyword evidence="8" id="KW-1133">Transmembrane helix</keyword>
<evidence type="ECO:0000313" key="12">
    <source>
        <dbReference type="Proteomes" id="UP001230188"/>
    </source>
</evidence>
<gene>
    <name evidence="11" type="ORF">CTAYLR_004085</name>
</gene>
<keyword evidence="12" id="KW-1185">Reference proteome</keyword>
<dbReference type="PANTHER" id="PTHR46065:SF3">
    <property type="entry name" value="FI20425P1"/>
    <property type="match status" value="1"/>
</dbReference>
<keyword evidence="4" id="KW-0479">Metal-binding</keyword>
<evidence type="ECO:0000256" key="8">
    <source>
        <dbReference type="ARBA" id="ARBA00022989"/>
    </source>
</evidence>
<accession>A0AAD7UDM6</accession>
<dbReference type="InterPro" id="IPR011016">
    <property type="entry name" value="Znf_RING-CH"/>
</dbReference>
<dbReference type="SMART" id="SM00744">
    <property type="entry name" value="RINGv"/>
    <property type="match status" value="1"/>
</dbReference>
<evidence type="ECO:0000256" key="6">
    <source>
        <dbReference type="ARBA" id="ARBA00022786"/>
    </source>
</evidence>
<evidence type="ECO:0000256" key="7">
    <source>
        <dbReference type="ARBA" id="ARBA00022833"/>
    </source>
</evidence>
<dbReference type="SUPFAM" id="SSF57850">
    <property type="entry name" value="RING/U-box"/>
    <property type="match status" value="1"/>
</dbReference>
<dbReference type="InterPro" id="IPR013083">
    <property type="entry name" value="Znf_RING/FYVE/PHD"/>
</dbReference>
<comment type="caution">
    <text evidence="11">The sequence shown here is derived from an EMBL/GenBank/DDBJ whole genome shotgun (WGS) entry which is preliminary data.</text>
</comment>
<organism evidence="11 12">
    <name type="scientific">Chrysophaeum taylorii</name>
    <dbReference type="NCBI Taxonomy" id="2483200"/>
    <lineage>
        <taxon>Eukaryota</taxon>
        <taxon>Sar</taxon>
        <taxon>Stramenopiles</taxon>
        <taxon>Ochrophyta</taxon>
        <taxon>Pelagophyceae</taxon>
        <taxon>Pelagomonadales</taxon>
        <taxon>Pelagomonadaceae</taxon>
        <taxon>Chrysophaeum</taxon>
    </lineage>
</organism>
<evidence type="ECO:0000256" key="1">
    <source>
        <dbReference type="ARBA" id="ARBA00004141"/>
    </source>
</evidence>
<comment type="subcellular location">
    <subcellularLocation>
        <location evidence="1">Membrane</location>
        <topology evidence="1">Multi-pass membrane protein</topology>
    </subcellularLocation>
</comment>
<dbReference type="GO" id="GO:0008270">
    <property type="term" value="F:zinc ion binding"/>
    <property type="evidence" value="ECO:0007669"/>
    <property type="project" value="UniProtKB-KW"/>
</dbReference>
<keyword evidence="6" id="KW-0833">Ubl conjugation pathway</keyword>
<dbReference type="EMBL" id="JAQMWT010000373">
    <property type="protein sequence ID" value="KAJ8602630.1"/>
    <property type="molecule type" value="Genomic_DNA"/>
</dbReference>
<dbReference type="GO" id="GO:0016740">
    <property type="term" value="F:transferase activity"/>
    <property type="evidence" value="ECO:0007669"/>
    <property type="project" value="UniProtKB-KW"/>
</dbReference>
<keyword evidence="3" id="KW-0812">Transmembrane</keyword>
<dbReference type="PANTHER" id="PTHR46065">
    <property type="entry name" value="E3 UBIQUITIN-PROTEIN LIGASE MARCH 2/3 FAMILY MEMBER"/>
    <property type="match status" value="1"/>
</dbReference>
<dbReference type="Gene3D" id="3.30.40.10">
    <property type="entry name" value="Zinc/RING finger domain, C3HC4 (zinc finger)"/>
    <property type="match status" value="1"/>
</dbReference>
<dbReference type="Proteomes" id="UP001230188">
    <property type="component" value="Unassembled WGS sequence"/>
</dbReference>
<evidence type="ECO:0000256" key="9">
    <source>
        <dbReference type="ARBA" id="ARBA00023136"/>
    </source>
</evidence>
<reference evidence="11" key="1">
    <citation type="submission" date="2023-01" db="EMBL/GenBank/DDBJ databases">
        <title>Metagenome sequencing of chrysophaentin producing Chrysophaeum taylorii.</title>
        <authorList>
            <person name="Davison J."/>
            <person name="Bewley C."/>
        </authorList>
    </citation>
    <scope>NUCLEOTIDE SEQUENCE</scope>
    <source>
        <strain evidence="11">NIES-1699</strain>
    </source>
</reference>
<evidence type="ECO:0000256" key="2">
    <source>
        <dbReference type="ARBA" id="ARBA00022679"/>
    </source>
</evidence>
<evidence type="ECO:0000313" key="11">
    <source>
        <dbReference type="EMBL" id="KAJ8602630.1"/>
    </source>
</evidence>